<evidence type="ECO:0000313" key="5">
    <source>
        <dbReference type="EMBL" id="GAG24364.1"/>
    </source>
</evidence>
<evidence type="ECO:0008006" key="6">
    <source>
        <dbReference type="Google" id="ProtNLM"/>
    </source>
</evidence>
<dbReference type="CDD" id="cd00610">
    <property type="entry name" value="OAT_like"/>
    <property type="match status" value="1"/>
</dbReference>
<evidence type="ECO:0000256" key="1">
    <source>
        <dbReference type="ARBA" id="ARBA00001933"/>
    </source>
</evidence>
<dbReference type="Pfam" id="PF00202">
    <property type="entry name" value="Aminotran_3"/>
    <property type="match status" value="1"/>
</dbReference>
<sequence length="259" mass="27603">MAVSLAMTAASGHPKMHKPYIPLPVGFINVENNDIEAIKAATTNKTCAVMLEPIQGEGGVNVPDDDYLRTVRDWCDQKGILLVLDEVQTGIGRLGALFGYQLYGIEPDIMTLAKGLGSGIPIGALLAKEKAAVFTLGDHNATFGGNPVTSAAAYATLKYVLDNDIVGNASKVGQYLMAGLTALQRKYPFIIDVRGRGLLLAVEFDADIAQDVLMSCLDNGLLINRLKPNAIRLIPPLVTGNQEVDEAIDILDNALSNVV</sequence>
<dbReference type="InterPro" id="IPR049704">
    <property type="entry name" value="Aminotrans_3_PPA_site"/>
</dbReference>
<dbReference type="PROSITE" id="PS00600">
    <property type="entry name" value="AA_TRANSFER_CLASS_3"/>
    <property type="match status" value="1"/>
</dbReference>
<dbReference type="GO" id="GO:0042802">
    <property type="term" value="F:identical protein binding"/>
    <property type="evidence" value="ECO:0007669"/>
    <property type="project" value="TreeGrafter"/>
</dbReference>
<gene>
    <name evidence="5" type="ORF">S01H1_51592</name>
</gene>
<reference evidence="5" key="1">
    <citation type="journal article" date="2014" name="Front. Microbiol.">
        <title>High frequency of phylogenetically diverse reductive dehalogenase-homologous genes in deep subseafloor sedimentary metagenomes.</title>
        <authorList>
            <person name="Kawai M."/>
            <person name="Futagami T."/>
            <person name="Toyoda A."/>
            <person name="Takaki Y."/>
            <person name="Nishi S."/>
            <person name="Hori S."/>
            <person name="Arai W."/>
            <person name="Tsubouchi T."/>
            <person name="Morono Y."/>
            <person name="Uchiyama I."/>
            <person name="Ito T."/>
            <person name="Fujiyama A."/>
            <person name="Inagaki F."/>
            <person name="Takami H."/>
        </authorList>
    </citation>
    <scope>NUCLEOTIDE SEQUENCE</scope>
    <source>
        <strain evidence="5">Expedition CK06-06</strain>
    </source>
</reference>
<organism evidence="5">
    <name type="scientific">marine sediment metagenome</name>
    <dbReference type="NCBI Taxonomy" id="412755"/>
    <lineage>
        <taxon>unclassified sequences</taxon>
        <taxon>metagenomes</taxon>
        <taxon>ecological metagenomes</taxon>
    </lineage>
</organism>
<evidence type="ECO:0000256" key="2">
    <source>
        <dbReference type="ARBA" id="ARBA00022576"/>
    </source>
</evidence>
<dbReference type="PANTHER" id="PTHR11986">
    <property type="entry name" value="AMINOTRANSFERASE CLASS III"/>
    <property type="match status" value="1"/>
</dbReference>
<keyword evidence="2" id="KW-0032">Aminotransferase</keyword>
<evidence type="ECO:0000256" key="3">
    <source>
        <dbReference type="ARBA" id="ARBA00022679"/>
    </source>
</evidence>
<comment type="cofactor">
    <cofactor evidence="1">
        <name>pyridoxal 5'-phosphate</name>
        <dbReference type="ChEBI" id="CHEBI:597326"/>
    </cofactor>
</comment>
<dbReference type="InterPro" id="IPR050103">
    <property type="entry name" value="Class-III_PLP-dep_AT"/>
</dbReference>
<keyword evidence="3" id="KW-0808">Transferase</keyword>
<dbReference type="InterPro" id="IPR015424">
    <property type="entry name" value="PyrdxlP-dep_Trfase"/>
</dbReference>
<evidence type="ECO:0000256" key="4">
    <source>
        <dbReference type="ARBA" id="ARBA00022898"/>
    </source>
</evidence>
<dbReference type="GO" id="GO:0008483">
    <property type="term" value="F:transaminase activity"/>
    <property type="evidence" value="ECO:0007669"/>
    <property type="project" value="UniProtKB-KW"/>
</dbReference>
<accession>X0W0Q9</accession>
<dbReference type="AlphaFoldDB" id="X0W0Q9"/>
<dbReference type="GO" id="GO:0030170">
    <property type="term" value="F:pyridoxal phosphate binding"/>
    <property type="evidence" value="ECO:0007669"/>
    <property type="project" value="InterPro"/>
</dbReference>
<dbReference type="EMBL" id="BARS01033296">
    <property type="protein sequence ID" value="GAG24364.1"/>
    <property type="molecule type" value="Genomic_DNA"/>
</dbReference>
<name>X0W0Q9_9ZZZZ</name>
<dbReference type="InterPro" id="IPR015421">
    <property type="entry name" value="PyrdxlP-dep_Trfase_major"/>
</dbReference>
<dbReference type="InterPro" id="IPR005814">
    <property type="entry name" value="Aminotrans_3"/>
</dbReference>
<dbReference type="SUPFAM" id="SSF53383">
    <property type="entry name" value="PLP-dependent transferases"/>
    <property type="match status" value="1"/>
</dbReference>
<protein>
    <recommendedName>
        <fullName evidence="6">Acetylornithine aminotransferase</fullName>
    </recommendedName>
</protein>
<comment type="caution">
    <text evidence="5">The sequence shown here is derived from an EMBL/GenBank/DDBJ whole genome shotgun (WGS) entry which is preliminary data.</text>
</comment>
<feature type="non-terminal residue" evidence="5">
    <location>
        <position position="259"/>
    </location>
</feature>
<dbReference type="Gene3D" id="3.40.640.10">
    <property type="entry name" value="Type I PLP-dependent aspartate aminotransferase-like (Major domain)"/>
    <property type="match status" value="1"/>
</dbReference>
<dbReference type="PANTHER" id="PTHR11986:SF79">
    <property type="entry name" value="ACETYLORNITHINE AMINOTRANSFERASE, MITOCHONDRIAL"/>
    <property type="match status" value="1"/>
</dbReference>
<dbReference type="FunFam" id="3.40.640.10:FF:000004">
    <property type="entry name" value="Acetylornithine aminotransferase"/>
    <property type="match status" value="1"/>
</dbReference>
<proteinExistence type="predicted"/>
<keyword evidence="4" id="KW-0663">Pyridoxal phosphate</keyword>